<proteinExistence type="predicted"/>
<organism evidence="3 4">
    <name type="scientific">Prunus dulcis</name>
    <name type="common">Almond</name>
    <name type="synonym">Amygdalus dulcis</name>
    <dbReference type="NCBI Taxonomy" id="3755"/>
    <lineage>
        <taxon>Eukaryota</taxon>
        <taxon>Viridiplantae</taxon>
        <taxon>Streptophyta</taxon>
        <taxon>Embryophyta</taxon>
        <taxon>Tracheophyta</taxon>
        <taxon>Spermatophyta</taxon>
        <taxon>Magnoliopsida</taxon>
        <taxon>eudicotyledons</taxon>
        <taxon>Gunneridae</taxon>
        <taxon>Pentapetalae</taxon>
        <taxon>rosids</taxon>
        <taxon>fabids</taxon>
        <taxon>Rosales</taxon>
        <taxon>Rosaceae</taxon>
        <taxon>Amygdaloideae</taxon>
        <taxon>Amygdaleae</taxon>
        <taxon>Prunus</taxon>
    </lineage>
</organism>
<dbReference type="PANTHER" id="PTHR31580">
    <property type="entry name" value="FILAMENT-LIKE PLANT PROTEIN 4"/>
    <property type="match status" value="1"/>
</dbReference>
<accession>A0A5E4FZ50</accession>
<dbReference type="EMBL" id="CABIKO010000260">
    <property type="protein sequence ID" value="VVA32749.1"/>
    <property type="molecule type" value="Genomic_DNA"/>
</dbReference>
<evidence type="ECO:0000313" key="4">
    <source>
        <dbReference type="Proteomes" id="UP000327085"/>
    </source>
</evidence>
<dbReference type="AlphaFoldDB" id="A0A5E4FZ50"/>
<dbReference type="Proteomes" id="UP000327085">
    <property type="component" value="Chromosome 3"/>
</dbReference>
<evidence type="ECO:0000259" key="2">
    <source>
        <dbReference type="PROSITE" id="PS50181"/>
    </source>
</evidence>
<feature type="region of interest" description="Disordered" evidence="1">
    <location>
        <begin position="1"/>
        <end position="53"/>
    </location>
</feature>
<dbReference type="InParanoid" id="A0A5E4FZ50"/>
<dbReference type="PANTHER" id="PTHR31580:SF5">
    <property type="entry name" value="FILAMENT-LIKE PLANT PROTEIN 1-RELATED"/>
    <property type="match status" value="1"/>
</dbReference>
<reference evidence="4" key="1">
    <citation type="journal article" date="2020" name="Plant J.">
        <title>Transposons played a major role in the diversification between the closely related almond and peach genomes: results from the almond genome sequence.</title>
        <authorList>
            <person name="Alioto T."/>
            <person name="Alexiou K.G."/>
            <person name="Bardil A."/>
            <person name="Barteri F."/>
            <person name="Castanera R."/>
            <person name="Cruz F."/>
            <person name="Dhingra A."/>
            <person name="Duval H."/>
            <person name="Fernandez I Marti A."/>
            <person name="Frias L."/>
            <person name="Galan B."/>
            <person name="Garcia J.L."/>
            <person name="Howad W."/>
            <person name="Gomez-Garrido J."/>
            <person name="Gut M."/>
            <person name="Julca I."/>
            <person name="Morata J."/>
            <person name="Puigdomenech P."/>
            <person name="Ribeca P."/>
            <person name="Rubio Cabetas M.J."/>
            <person name="Vlasova A."/>
            <person name="Wirthensohn M."/>
            <person name="Garcia-Mas J."/>
            <person name="Gabaldon T."/>
            <person name="Casacuberta J.M."/>
            <person name="Arus P."/>
        </authorList>
    </citation>
    <scope>NUCLEOTIDE SEQUENCE [LARGE SCALE GENOMIC DNA]</scope>
    <source>
        <strain evidence="4">cv. Texas</strain>
    </source>
</reference>
<gene>
    <name evidence="3" type="ORF">ALMOND_2B035780</name>
</gene>
<dbReference type="Gramene" id="VVA32749">
    <property type="protein sequence ID" value="VVA32749"/>
    <property type="gene ID" value="Prudul26B035780"/>
</dbReference>
<evidence type="ECO:0000313" key="3">
    <source>
        <dbReference type="EMBL" id="VVA32749.1"/>
    </source>
</evidence>
<sequence>MDSKWLWKKKSSEKSSGETDSSGSVSSHSERYSDEQVIGSIARRTASTQEEQHNIPIKGDITYLLQDQISPLPDEILIGILSRLNTREASRTSAIS</sequence>
<feature type="compositionally biased region" description="Basic and acidic residues" evidence="1">
    <location>
        <begin position="1"/>
        <end position="17"/>
    </location>
</feature>
<dbReference type="PROSITE" id="PS50181">
    <property type="entry name" value="FBOX"/>
    <property type="match status" value="1"/>
</dbReference>
<dbReference type="InterPro" id="IPR001810">
    <property type="entry name" value="F-box_dom"/>
</dbReference>
<dbReference type="SUPFAM" id="SSF81383">
    <property type="entry name" value="F-box domain"/>
    <property type="match status" value="1"/>
</dbReference>
<feature type="domain" description="F-box" evidence="2">
    <location>
        <begin position="66"/>
        <end position="96"/>
    </location>
</feature>
<evidence type="ECO:0000256" key="1">
    <source>
        <dbReference type="SAM" id="MobiDB-lite"/>
    </source>
</evidence>
<protein>
    <recommendedName>
        <fullName evidence="2">F-box domain-containing protein</fullName>
    </recommendedName>
</protein>
<feature type="compositionally biased region" description="Low complexity" evidence="1">
    <location>
        <begin position="18"/>
        <end position="27"/>
    </location>
</feature>
<name>A0A5E4FZ50_PRUDU</name>
<dbReference type="InterPro" id="IPR036047">
    <property type="entry name" value="F-box-like_dom_sf"/>
</dbReference>